<keyword evidence="3" id="KW-1185">Reference proteome</keyword>
<protein>
    <submittedName>
        <fullName evidence="2">Uncharacterized protein</fullName>
    </submittedName>
</protein>
<sequence>MKPATPSSGVVARPALTLSFFATGFVSLFLVLCWIGIRPETLMGSYYQPALLALVHAVVLGWLGSIFIGAAYQLGPVIAERSLRWPCLGWVNLGLHLGGFPIMVHGFGSGDYHWVLIGGSCVSAGFLLFIVAQVGTASSRWRADAVGCSLVIAWFWLAITLAIGLYMAWSRVQGVGMAPSPWLRAHAIVGLIGFFLTVFNAVSLRLVPMFAVTEVQSKGRIWGSLIVTQIGLQIVTPGVLSMNSIFNWTAALLLFVGQSLFVWEIVAQLLRRHRKLDAPLKWFVLSVAWLPAALAGLLLLLVRLPWNFINLDPAQGAVLVVAVFLAGCLTTAILGMSFKIVPFLVWQGAYARHLGRRRTPMLSDLVSPILFRVSVIFTNGGTVGLVVALALQSSDVLRWTAFSFAVGLLAVMVNYAMALKHFWKPRLETLQRSLS</sequence>
<feature type="transmembrane region" description="Helical" evidence="1">
    <location>
        <begin position="397"/>
        <end position="417"/>
    </location>
</feature>
<feature type="transmembrane region" description="Helical" evidence="1">
    <location>
        <begin position="49"/>
        <end position="75"/>
    </location>
</feature>
<dbReference type="AlphaFoldDB" id="A0A6B2LXT2"/>
<feature type="transmembrane region" description="Helical" evidence="1">
    <location>
        <begin position="316"/>
        <end position="349"/>
    </location>
</feature>
<evidence type="ECO:0000313" key="3">
    <source>
        <dbReference type="Proteomes" id="UP000478417"/>
    </source>
</evidence>
<keyword evidence="1" id="KW-1133">Transmembrane helix</keyword>
<gene>
    <name evidence="2" type="ORF">G0Q06_01425</name>
</gene>
<feature type="transmembrane region" description="Helical" evidence="1">
    <location>
        <begin position="187"/>
        <end position="207"/>
    </location>
</feature>
<evidence type="ECO:0000313" key="2">
    <source>
        <dbReference type="EMBL" id="NDV61103.1"/>
    </source>
</evidence>
<keyword evidence="1" id="KW-0472">Membrane</keyword>
<feature type="transmembrane region" description="Helical" evidence="1">
    <location>
        <begin position="146"/>
        <end position="167"/>
    </location>
</feature>
<keyword evidence="1" id="KW-0812">Transmembrane</keyword>
<dbReference type="Proteomes" id="UP000478417">
    <property type="component" value="Unassembled WGS sequence"/>
</dbReference>
<dbReference type="EMBL" id="JAAGNX010000001">
    <property type="protein sequence ID" value="NDV61103.1"/>
    <property type="molecule type" value="Genomic_DNA"/>
</dbReference>
<feature type="transmembrane region" description="Helical" evidence="1">
    <location>
        <begin position="219"/>
        <end position="239"/>
    </location>
</feature>
<accession>A0A6B2LXT2</accession>
<comment type="caution">
    <text evidence="2">The sequence shown here is derived from an EMBL/GenBank/DDBJ whole genome shotgun (WGS) entry which is preliminary data.</text>
</comment>
<feature type="transmembrane region" description="Helical" evidence="1">
    <location>
        <begin position="369"/>
        <end position="391"/>
    </location>
</feature>
<feature type="transmembrane region" description="Helical" evidence="1">
    <location>
        <begin position="12"/>
        <end position="37"/>
    </location>
</feature>
<organism evidence="2 3">
    <name type="scientific">Oceanipulchritudo coccoides</name>
    <dbReference type="NCBI Taxonomy" id="2706888"/>
    <lineage>
        <taxon>Bacteria</taxon>
        <taxon>Pseudomonadati</taxon>
        <taxon>Verrucomicrobiota</taxon>
        <taxon>Opitutia</taxon>
        <taxon>Puniceicoccales</taxon>
        <taxon>Oceanipulchritudinaceae</taxon>
        <taxon>Oceanipulchritudo</taxon>
    </lineage>
</organism>
<proteinExistence type="predicted"/>
<feature type="transmembrane region" description="Helical" evidence="1">
    <location>
        <begin position="245"/>
        <end position="270"/>
    </location>
</feature>
<feature type="transmembrane region" description="Helical" evidence="1">
    <location>
        <begin position="114"/>
        <end position="134"/>
    </location>
</feature>
<feature type="transmembrane region" description="Helical" evidence="1">
    <location>
        <begin position="282"/>
        <end position="304"/>
    </location>
</feature>
<dbReference type="RefSeq" id="WP_163961733.1">
    <property type="nucleotide sequence ID" value="NZ_JAAGNX010000001.1"/>
</dbReference>
<reference evidence="2 3" key="1">
    <citation type="submission" date="2020-02" db="EMBL/GenBank/DDBJ databases">
        <title>Albibacoteraceae fam. nov., the first described family within the subdivision 4 Verrucomicrobia.</title>
        <authorList>
            <person name="Xi F."/>
        </authorList>
    </citation>
    <scope>NUCLEOTIDE SEQUENCE [LARGE SCALE GENOMIC DNA]</scope>
    <source>
        <strain evidence="2 3">CK1056</strain>
    </source>
</reference>
<name>A0A6B2LXT2_9BACT</name>
<evidence type="ECO:0000256" key="1">
    <source>
        <dbReference type="SAM" id="Phobius"/>
    </source>
</evidence>